<accession>D6Z3R6</accession>
<protein>
    <submittedName>
        <fullName evidence="2">Putative transmembrane anti-sigma factor</fullName>
    </submittedName>
</protein>
<reference evidence="3" key="1">
    <citation type="submission" date="2010-02" db="EMBL/GenBank/DDBJ databases">
        <title>Complete sequence of Desulfurivibrio alkaliphilus AHT2.</title>
        <authorList>
            <consortium name="US DOE Joint Genome Institute"/>
            <person name="Pitluck S."/>
            <person name="Chertkov O."/>
            <person name="Detter J.C."/>
            <person name="Han C."/>
            <person name="Tapia R."/>
            <person name="Larimer F."/>
            <person name="Land M."/>
            <person name="Hauser L."/>
            <person name="Kyrpides N."/>
            <person name="Mikhailova N."/>
            <person name="Sorokin D.Y."/>
            <person name="Muyzer G."/>
            <person name="Woyke T."/>
        </authorList>
    </citation>
    <scope>NUCLEOTIDE SEQUENCE [LARGE SCALE GENOMIC DNA]</scope>
    <source>
        <strain evidence="3">DSM 19089 / UNIQEM U267 / AHT2</strain>
    </source>
</reference>
<dbReference type="HOGENOM" id="CLU_962165_0_0_7"/>
<evidence type="ECO:0000313" key="2">
    <source>
        <dbReference type="EMBL" id="ADH86191.1"/>
    </source>
</evidence>
<dbReference type="AlphaFoldDB" id="D6Z3R6"/>
<dbReference type="EMBL" id="CP001940">
    <property type="protein sequence ID" value="ADH86191.1"/>
    <property type="molecule type" value="Genomic_DNA"/>
</dbReference>
<dbReference type="Gene3D" id="1.10.10.1320">
    <property type="entry name" value="Anti-sigma factor, zinc-finger domain"/>
    <property type="match status" value="1"/>
</dbReference>
<dbReference type="Pfam" id="PF13490">
    <property type="entry name" value="zf-HC2"/>
    <property type="match status" value="1"/>
</dbReference>
<organism evidence="2 3">
    <name type="scientific">Desulfurivibrio alkaliphilus (strain DSM 19089 / UNIQEM U267 / AHT2)</name>
    <dbReference type="NCBI Taxonomy" id="589865"/>
    <lineage>
        <taxon>Bacteria</taxon>
        <taxon>Pseudomonadati</taxon>
        <taxon>Thermodesulfobacteriota</taxon>
        <taxon>Desulfobulbia</taxon>
        <taxon>Desulfobulbales</taxon>
        <taxon>Desulfobulbaceae</taxon>
        <taxon>Desulfurivibrio</taxon>
    </lineage>
</organism>
<keyword evidence="2" id="KW-0812">Transmembrane</keyword>
<evidence type="ECO:0000259" key="1">
    <source>
        <dbReference type="Pfam" id="PF13490"/>
    </source>
</evidence>
<keyword evidence="2" id="KW-0472">Membrane</keyword>
<dbReference type="InterPro" id="IPR027383">
    <property type="entry name" value="Znf_put"/>
</dbReference>
<dbReference type="InterPro" id="IPR041916">
    <property type="entry name" value="Anti_sigma_zinc_sf"/>
</dbReference>
<feature type="domain" description="Putative zinc-finger" evidence="1">
    <location>
        <begin position="15"/>
        <end position="41"/>
    </location>
</feature>
<dbReference type="InParanoid" id="D6Z3R6"/>
<dbReference type="eggNOG" id="COG5662">
    <property type="taxonomic scope" value="Bacteria"/>
</dbReference>
<keyword evidence="3" id="KW-1185">Reference proteome</keyword>
<gene>
    <name evidence="2" type="ordered locus">DaAHT2_1496</name>
</gene>
<proteinExistence type="predicted"/>
<sequence length="289" mass="31676">MDCVVECAQLPALYTARLDQELTGPEQEAFDGHLAACPECRRQWHLFQATMERLHDLEPQPAPPELLPGILAAVEQRQATASWFTRLLDWWQRQDFSVSVPTAAGTVATAMLLAVLVKNSMIPWPPVAGQEEKLAGDRQQVGQVAGLAGESRRVPLPDATLAATSPRSYQAPAASPGLAPGLSYDTIPAHRSPLPGLNMQRPDVLVVFQVTRSDDLDNFLTECNSQSSWRVGYPGREMMLLELPPCELPRLRELLAGKSAAIAPVAALSPDFARDRESVQVAIRFRQPE</sequence>
<dbReference type="KEGG" id="dak:DaAHT2_1496"/>
<name>D6Z3R6_DESAT</name>
<dbReference type="Proteomes" id="UP000001508">
    <property type="component" value="Chromosome"/>
</dbReference>
<dbReference type="STRING" id="589865.DaAHT2_1496"/>
<evidence type="ECO:0000313" key="3">
    <source>
        <dbReference type="Proteomes" id="UP000001508"/>
    </source>
</evidence>